<dbReference type="RefSeq" id="WP_378188868.1">
    <property type="nucleotide sequence ID" value="NZ_BAABGS010000012.1"/>
</dbReference>
<dbReference type="EMBL" id="JBHUIR010000054">
    <property type="protein sequence ID" value="MFD2260813.1"/>
    <property type="molecule type" value="Genomic_DNA"/>
</dbReference>
<comment type="function">
    <text evidence="6">Has immunoglobulin-binding and hemagglutination properties, and can bind to mannose. Essential for virulence. May be involved in LPS biosynthesis or polysaccharide transport.</text>
</comment>
<keyword evidence="8" id="KW-1185">Reference proteome</keyword>
<evidence type="ECO:0000313" key="8">
    <source>
        <dbReference type="Proteomes" id="UP001597373"/>
    </source>
</evidence>
<evidence type="ECO:0000256" key="2">
    <source>
        <dbReference type="ARBA" id="ARBA00010270"/>
    </source>
</evidence>
<keyword evidence="4" id="KW-1003">Cell membrane</keyword>
<evidence type="ECO:0000256" key="3">
    <source>
        <dbReference type="ARBA" id="ARBA00020552"/>
    </source>
</evidence>
<organism evidence="7 8">
    <name type="scientific">Chelativorans composti</name>
    <dbReference type="NCBI Taxonomy" id="768533"/>
    <lineage>
        <taxon>Bacteria</taxon>
        <taxon>Pseudomonadati</taxon>
        <taxon>Pseudomonadota</taxon>
        <taxon>Alphaproteobacteria</taxon>
        <taxon>Hyphomicrobiales</taxon>
        <taxon>Phyllobacteriaceae</taxon>
        <taxon>Chelativorans</taxon>
    </lineage>
</organism>
<sequence>MPSSDRWRSCRRLRPCRAAGPGGPAVHAGLAPAAISSGSIEITLVRDHHPRWHRHHPHRRHWRHHRRPRSGFFFEFHTRPLYRPAPAPRYALPPAHVQWCYSRYRSYRAYDNTFQPYNGPRRQCRSPYWG</sequence>
<reference evidence="8" key="1">
    <citation type="journal article" date="2019" name="Int. J. Syst. Evol. Microbiol.">
        <title>The Global Catalogue of Microorganisms (GCM) 10K type strain sequencing project: providing services to taxonomists for standard genome sequencing and annotation.</title>
        <authorList>
            <consortium name="The Broad Institute Genomics Platform"/>
            <consortium name="The Broad Institute Genome Sequencing Center for Infectious Disease"/>
            <person name="Wu L."/>
            <person name="Ma J."/>
        </authorList>
    </citation>
    <scope>NUCLEOTIDE SEQUENCE [LARGE SCALE GENOMIC DNA]</scope>
    <source>
        <strain evidence="8">KCTC 23707</strain>
    </source>
</reference>
<evidence type="ECO:0000256" key="1">
    <source>
        <dbReference type="ARBA" id="ARBA00004167"/>
    </source>
</evidence>
<gene>
    <name evidence="7" type="ORF">ACFSMZ_13735</name>
</gene>
<evidence type="ECO:0000313" key="7">
    <source>
        <dbReference type="EMBL" id="MFD2260813.1"/>
    </source>
</evidence>
<comment type="similarity">
    <text evidence="2">Belongs to the BA14k family.</text>
</comment>
<accession>A0ABW5DIA5</accession>
<comment type="subcellular location">
    <subcellularLocation>
        <location evidence="1">Membrane</location>
        <topology evidence="1">Single-pass membrane protein</topology>
    </subcellularLocation>
</comment>
<protein>
    <recommendedName>
        <fullName evidence="3">Lectin-like protein BA14k</fullName>
    </recommendedName>
</protein>
<dbReference type="InterPro" id="IPR012413">
    <property type="entry name" value="BA14K"/>
</dbReference>
<evidence type="ECO:0000256" key="5">
    <source>
        <dbReference type="ARBA" id="ARBA00022734"/>
    </source>
</evidence>
<proteinExistence type="inferred from homology"/>
<keyword evidence="5" id="KW-0430">Lectin</keyword>
<name>A0ABW5DIA5_9HYPH</name>
<dbReference type="Pfam" id="PF07886">
    <property type="entry name" value="BA14K"/>
    <property type="match status" value="1"/>
</dbReference>
<keyword evidence="4" id="KW-0472">Membrane</keyword>
<dbReference type="Proteomes" id="UP001597373">
    <property type="component" value="Unassembled WGS sequence"/>
</dbReference>
<evidence type="ECO:0000256" key="4">
    <source>
        <dbReference type="ARBA" id="ARBA00022475"/>
    </source>
</evidence>
<evidence type="ECO:0000256" key="6">
    <source>
        <dbReference type="ARBA" id="ARBA00025321"/>
    </source>
</evidence>
<comment type="caution">
    <text evidence="7">The sequence shown here is derived from an EMBL/GenBank/DDBJ whole genome shotgun (WGS) entry which is preliminary data.</text>
</comment>